<name>A0ABD5ZCW8_9EURY</name>
<feature type="transmembrane region" description="Helical" evidence="12">
    <location>
        <begin position="6"/>
        <end position="25"/>
    </location>
</feature>
<dbReference type="EMBL" id="JBHTAA010000002">
    <property type="protein sequence ID" value="MFC7203058.1"/>
    <property type="molecule type" value="Genomic_DNA"/>
</dbReference>
<feature type="compositionally biased region" description="Basic and acidic residues" evidence="11">
    <location>
        <begin position="569"/>
        <end position="579"/>
    </location>
</feature>
<evidence type="ECO:0000256" key="4">
    <source>
        <dbReference type="ARBA" id="ARBA00022475"/>
    </source>
</evidence>
<evidence type="ECO:0000256" key="6">
    <source>
        <dbReference type="ARBA" id="ARBA00022989"/>
    </source>
</evidence>
<evidence type="ECO:0000256" key="9">
    <source>
        <dbReference type="ARBA" id="ARBA00023136"/>
    </source>
</evidence>
<keyword evidence="6 12" id="KW-1133">Transmembrane helix</keyword>
<keyword evidence="2" id="KW-0813">Transport</keyword>
<comment type="subcellular location">
    <subcellularLocation>
        <location evidence="1">Cell membrane</location>
        <topology evidence="1">Multi-pass membrane protein</topology>
    </subcellularLocation>
</comment>
<evidence type="ECO:0000256" key="5">
    <source>
        <dbReference type="ARBA" id="ARBA00022692"/>
    </source>
</evidence>
<evidence type="ECO:0000256" key="10">
    <source>
        <dbReference type="ARBA" id="ARBA00023201"/>
    </source>
</evidence>
<evidence type="ECO:0000256" key="1">
    <source>
        <dbReference type="ARBA" id="ARBA00004651"/>
    </source>
</evidence>
<reference evidence="14 15" key="1">
    <citation type="journal article" date="2019" name="Int. J. Syst. Evol. Microbiol.">
        <title>The Global Catalogue of Microorganisms (GCM) 10K type strain sequencing project: providing services to taxonomists for standard genome sequencing and annotation.</title>
        <authorList>
            <consortium name="The Broad Institute Genomics Platform"/>
            <consortium name="The Broad Institute Genome Sequencing Center for Infectious Disease"/>
            <person name="Wu L."/>
            <person name="Ma J."/>
        </authorList>
    </citation>
    <scope>NUCLEOTIDE SEQUENCE [LARGE SCALE GENOMIC DNA]</scope>
    <source>
        <strain evidence="14 15">DSM 29988</strain>
    </source>
</reference>
<accession>A0ABD5ZCW8</accession>
<dbReference type="InterPro" id="IPR018422">
    <property type="entry name" value="Cation/H_exchanger_CPA1"/>
</dbReference>
<keyword evidence="8" id="KW-0406">Ion transport</keyword>
<protein>
    <submittedName>
        <fullName evidence="14">Cation:proton antiporter</fullName>
    </submittedName>
</protein>
<feature type="transmembrane region" description="Helical" evidence="12">
    <location>
        <begin position="88"/>
        <end position="109"/>
    </location>
</feature>
<keyword evidence="4" id="KW-1003">Cell membrane</keyword>
<dbReference type="PANTHER" id="PTHR10110:SF195">
    <property type="entry name" value="NA(+)_H(+) ANTIPORTER NHAS2"/>
    <property type="match status" value="1"/>
</dbReference>
<keyword evidence="10" id="KW-0739">Sodium transport</keyword>
<feature type="transmembrane region" description="Helical" evidence="12">
    <location>
        <begin position="59"/>
        <end position="76"/>
    </location>
</feature>
<keyword evidence="9 12" id="KW-0472">Membrane</keyword>
<feature type="domain" description="Cation/H+ exchanger transmembrane" evidence="13">
    <location>
        <begin position="16"/>
        <end position="404"/>
    </location>
</feature>
<feature type="transmembrane region" description="Helical" evidence="12">
    <location>
        <begin position="289"/>
        <end position="309"/>
    </location>
</feature>
<organism evidence="14 15">
    <name type="scientific">Haloferax namakaokahaiae</name>
    <dbReference type="NCBI Taxonomy" id="1748331"/>
    <lineage>
        <taxon>Archaea</taxon>
        <taxon>Methanobacteriati</taxon>
        <taxon>Methanobacteriota</taxon>
        <taxon>Stenosarchaea group</taxon>
        <taxon>Halobacteria</taxon>
        <taxon>Halobacteriales</taxon>
        <taxon>Haloferacaceae</taxon>
        <taxon>Haloferax</taxon>
    </lineage>
</organism>
<evidence type="ECO:0000256" key="12">
    <source>
        <dbReference type="SAM" id="Phobius"/>
    </source>
</evidence>
<evidence type="ECO:0000256" key="2">
    <source>
        <dbReference type="ARBA" id="ARBA00022448"/>
    </source>
</evidence>
<dbReference type="GO" id="GO:0015297">
    <property type="term" value="F:antiporter activity"/>
    <property type="evidence" value="ECO:0007669"/>
    <property type="project" value="UniProtKB-KW"/>
</dbReference>
<evidence type="ECO:0000256" key="11">
    <source>
        <dbReference type="SAM" id="MobiDB-lite"/>
    </source>
</evidence>
<feature type="transmembrane region" description="Helical" evidence="12">
    <location>
        <begin position="352"/>
        <end position="370"/>
    </location>
</feature>
<evidence type="ECO:0000256" key="8">
    <source>
        <dbReference type="ARBA" id="ARBA00023065"/>
    </source>
</evidence>
<feature type="transmembrane region" description="Helical" evidence="12">
    <location>
        <begin position="195"/>
        <end position="216"/>
    </location>
</feature>
<dbReference type="Proteomes" id="UP001596481">
    <property type="component" value="Unassembled WGS sequence"/>
</dbReference>
<evidence type="ECO:0000313" key="15">
    <source>
        <dbReference type="Proteomes" id="UP001596481"/>
    </source>
</evidence>
<dbReference type="Pfam" id="PF00999">
    <property type="entry name" value="Na_H_Exchanger"/>
    <property type="match status" value="1"/>
</dbReference>
<gene>
    <name evidence="14" type="ORF">ACFQJC_06005</name>
</gene>
<keyword evidence="3" id="KW-0050">Antiport</keyword>
<keyword evidence="5 12" id="KW-0812">Transmembrane</keyword>
<dbReference type="PANTHER" id="PTHR10110">
    <property type="entry name" value="SODIUM/HYDROGEN EXCHANGER"/>
    <property type="match status" value="1"/>
</dbReference>
<dbReference type="GO" id="GO:0006814">
    <property type="term" value="P:sodium ion transport"/>
    <property type="evidence" value="ECO:0007669"/>
    <property type="project" value="UniProtKB-KW"/>
</dbReference>
<feature type="transmembrane region" description="Helical" evidence="12">
    <location>
        <begin position="382"/>
        <end position="405"/>
    </location>
</feature>
<feature type="transmembrane region" description="Helical" evidence="12">
    <location>
        <begin position="37"/>
        <end position="53"/>
    </location>
</feature>
<dbReference type="GO" id="GO:0005886">
    <property type="term" value="C:plasma membrane"/>
    <property type="evidence" value="ECO:0007669"/>
    <property type="project" value="UniProtKB-SubCell"/>
</dbReference>
<feature type="transmembrane region" description="Helical" evidence="12">
    <location>
        <begin position="115"/>
        <end position="137"/>
    </location>
</feature>
<dbReference type="AlphaFoldDB" id="A0ABD5ZCW8"/>
<evidence type="ECO:0000256" key="7">
    <source>
        <dbReference type="ARBA" id="ARBA00023053"/>
    </source>
</evidence>
<feature type="region of interest" description="Disordered" evidence="11">
    <location>
        <begin position="556"/>
        <end position="579"/>
    </location>
</feature>
<dbReference type="InterPro" id="IPR006153">
    <property type="entry name" value="Cation/H_exchanger_TM"/>
</dbReference>
<dbReference type="Gene3D" id="6.10.140.1330">
    <property type="match status" value="1"/>
</dbReference>
<keyword evidence="7" id="KW-0915">Sodium</keyword>
<keyword evidence="15" id="KW-1185">Reference proteome</keyword>
<evidence type="ECO:0000313" key="14">
    <source>
        <dbReference type="EMBL" id="MFC7203058.1"/>
    </source>
</evidence>
<dbReference type="RefSeq" id="WP_390222372.1">
    <property type="nucleotide sequence ID" value="NZ_JBHTAA010000002.1"/>
</dbReference>
<sequence>MTAVESQLVVLLYLFAIAAAARILATRYIQMQYTTGLVIAGLLISIIGSPVNVQLTSDVILLALLPTLIFNDAVNIDVSAFRENLGPILVLAVVGLLVSIGLVGIASQFVFGFPLIYAILFGAIIMPTDPVSVLAIFENLGVPERLNILVEGESLLNDGVSIVVYSTLLTVLIEAESSGATAAELVTVPEVVADIATGIGFALVGGLLVGGVVGYLAYRLIAYLNDKLSALVITVLVAYGVYLFLDLLGSSGVIGTLVAGVFLAPRTNTAEIPAETHLAVETIWEYGSFIANTIIFVVIGIITPFDLLVRYAPQIVAAIVLVFLARAVVIYPLVGLLNLVDRPTIPRGYQHVLTWSGIHASVSIALVLGLEEELSVPLTEELSALVFGVAAFTLLVNGPTMGRLIDRLGISKQRPAERLYEALVGRLHGVDAALDTAADLLDRDEIATSVFEDVTEVYRRERSELRRAIESLLETHPDIREHEERLGQHQILVAESVAIRDAVQRGEIRSDVGERLLADVDVELDRVLTDEWTIEKPHPAGYTPYWRRQLEKVRRSETLDYTETTPPDDASKSGERGGS</sequence>
<evidence type="ECO:0000256" key="3">
    <source>
        <dbReference type="ARBA" id="ARBA00022449"/>
    </source>
</evidence>
<proteinExistence type="predicted"/>
<feature type="transmembrane region" description="Helical" evidence="12">
    <location>
        <begin position="251"/>
        <end position="268"/>
    </location>
</feature>
<feature type="transmembrane region" description="Helical" evidence="12">
    <location>
        <begin position="315"/>
        <end position="340"/>
    </location>
</feature>
<comment type="caution">
    <text evidence="14">The sequence shown here is derived from an EMBL/GenBank/DDBJ whole genome shotgun (WGS) entry which is preliminary data.</text>
</comment>
<evidence type="ECO:0000259" key="13">
    <source>
        <dbReference type="Pfam" id="PF00999"/>
    </source>
</evidence>